<evidence type="ECO:0000313" key="2">
    <source>
        <dbReference type="EMBL" id="MBZ5752126.1"/>
    </source>
</evidence>
<gene>
    <name evidence="2" type="ORF">K9V48_18190</name>
</gene>
<reference evidence="2" key="1">
    <citation type="submission" date="2024-05" db="EMBL/GenBank/DDBJ databases">
        <title>Metabacillus sp. nov., isolated from the rhizosphere soil of tomato plants.</title>
        <authorList>
            <person name="Ma R."/>
        </authorList>
    </citation>
    <scope>NUCLEOTIDE SEQUENCE</scope>
    <source>
        <strain evidence="2">DBTR6</strain>
    </source>
</reference>
<comment type="caution">
    <text evidence="2">The sequence shown here is derived from an EMBL/GenBank/DDBJ whole genome shotgun (WGS) entry which is preliminary data.</text>
</comment>
<dbReference type="Proteomes" id="UP001165287">
    <property type="component" value="Unassembled WGS sequence"/>
</dbReference>
<sequence>MYTYDSFETLGAFTLLRPIFVTFIIAALFMFFIIIIPKLRRKMTSGLSVVGLSFVSIIASAQLLYYDAIIVDELGLGGDEITTYMFFVILLFSIINPIIFYIRRKRTEVSQINLPQ</sequence>
<evidence type="ECO:0000313" key="3">
    <source>
        <dbReference type="Proteomes" id="UP001165287"/>
    </source>
</evidence>
<dbReference type="RefSeq" id="WP_224140582.1">
    <property type="nucleotide sequence ID" value="NZ_JAIQUM010000047.1"/>
</dbReference>
<protein>
    <submittedName>
        <fullName evidence="2">Uncharacterized protein</fullName>
    </submittedName>
</protein>
<keyword evidence="3" id="KW-1185">Reference proteome</keyword>
<keyword evidence="1" id="KW-0812">Transmembrane</keyword>
<name>A0ABS7UVE4_9BACI</name>
<feature type="transmembrane region" description="Helical" evidence="1">
    <location>
        <begin position="15"/>
        <end position="35"/>
    </location>
</feature>
<evidence type="ECO:0000256" key="1">
    <source>
        <dbReference type="SAM" id="Phobius"/>
    </source>
</evidence>
<keyword evidence="1" id="KW-1133">Transmembrane helix</keyword>
<dbReference type="EMBL" id="JAIQUM010000047">
    <property type="protein sequence ID" value="MBZ5752126.1"/>
    <property type="molecule type" value="Genomic_DNA"/>
</dbReference>
<organism evidence="2 3">
    <name type="scientific">Metabacillus rhizolycopersici</name>
    <dbReference type="NCBI Taxonomy" id="2875709"/>
    <lineage>
        <taxon>Bacteria</taxon>
        <taxon>Bacillati</taxon>
        <taxon>Bacillota</taxon>
        <taxon>Bacilli</taxon>
        <taxon>Bacillales</taxon>
        <taxon>Bacillaceae</taxon>
        <taxon>Metabacillus</taxon>
    </lineage>
</organism>
<feature type="transmembrane region" description="Helical" evidence="1">
    <location>
        <begin position="81"/>
        <end position="102"/>
    </location>
</feature>
<proteinExistence type="predicted"/>
<keyword evidence="1" id="KW-0472">Membrane</keyword>
<accession>A0ABS7UVE4</accession>
<feature type="transmembrane region" description="Helical" evidence="1">
    <location>
        <begin position="47"/>
        <end position="66"/>
    </location>
</feature>